<evidence type="ECO:0000313" key="5">
    <source>
        <dbReference type="EMBL" id="CDG67350.1"/>
    </source>
</evidence>
<accession>T2M602</accession>
<evidence type="ECO:0000256" key="4">
    <source>
        <dbReference type="ARBA" id="ARBA00038402"/>
    </source>
</evidence>
<evidence type="ECO:0000256" key="3">
    <source>
        <dbReference type="ARBA" id="ARBA00022833"/>
    </source>
</evidence>
<sequence>TYYLNKLLSIVQEQIIRAKYWNKLLEQILEHDMTEALPEESHGVTLPRSMSLCMQAKKCEGHQPKQPNLKGRESYERMNFLIQGAMTTLAQTPHNIDMVRHYMKSLHGIKSKKVLRWSQDVKHAYCRGCHMLLVPGITTRVRIKANRRIVSTCLLCNNIKRNNITNPIKRKRKKRRKKKEE</sequence>
<evidence type="ECO:0000256" key="1">
    <source>
        <dbReference type="ARBA" id="ARBA00022694"/>
    </source>
</evidence>
<proteinExistence type="evidence at transcript level"/>
<dbReference type="GO" id="GO:0005655">
    <property type="term" value="C:nucleolar ribonuclease P complex"/>
    <property type="evidence" value="ECO:0007669"/>
    <property type="project" value="TreeGrafter"/>
</dbReference>
<reference evidence="5" key="1">
    <citation type="journal article" date="2013" name="Genome Biol. Evol.">
        <title>Punctuated emergences of genetic and phenotypic innovations in eumetazoan, bilaterian, euteleostome, and hominidae ancestors.</title>
        <authorList>
            <person name="Wenger Y."/>
            <person name="Galliot B."/>
        </authorList>
    </citation>
    <scope>NUCLEOTIDE SEQUENCE</scope>
    <source>
        <tissue evidence="5">Whole animals</tissue>
    </source>
</reference>
<comment type="similarity">
    <text evidence="4">Belongs to the eukaryotic/archaeal RNase P protein component 4 family.</text>
</comment>
<feature type="non-terminal residue" evidence="5">
    <location>
        <position position="1"/>
    </location>
</feature>
<evidence type="ECO:0000256" key="2">
    <source>
        <dbReference type="ARBA" id="ARBA00022723"/>
    </source>
</evidence>
<dbReference type="PANTHER" id="PTHR14742">
    <property type="entry name" value="RIBONUCLEASE P SUBUNIT P21"/>
    <property type="match status" value="1"/>
</dbReference>
<gene>
    <name evidence="5" type="primary">RPP21</name>
</gene>
<name>T2M602_HYDVU</name>
<dbReference type="Pfam" id="PF04032">
    <property type="entry name" value="Rpr2"/>
    <property type="match status" value="1"/>
</dbReference>
<dbReference type="Gene3D" id="6.20.50.20">
    <property type="match status" value="1"/>
</dbReference>
<dbReference type="GO" id="GO:0008033">
    <property type="term" value="P:tRNA processing"/>
    <property type="evidence" value="ECO:0007669"/>
    <property type="project" value="UniProtKB-KW"/>
</dbReference>
<dbReference type="InterPro" id="IPR007175">
    <property type="entry name" value="Rpr2/Snm1/Rpp21"/>
</dbReference>
<keyword evidence="1" id="KW-0819">tRNA processing</keyword>
<organism evidence="5">
    <name type="scientific">Hydra vulgaris</name>
    <name type="common">Hydra</name>
    <name type="synonym">Hydra attenuata</name>
    <dbReference type="NCBI Taxonomy" id="6087"/>
    <lineage>
        <taxon>Eukaryota</taxon>
        <taxon>Metazoa</taxon>
        <taxon>Cnidaria</taxon>
        <taxon>Hydrozoa</taxon>
        <taxon>Hydroidolina</taxon>
        <taxon>Anthoathecata</taxon>
        <taxon>Aplanulata</taxon>
        <taxon>Hydridae</taxon>
        <taxon>Hydra</taxon>
    </lineage>
</organism>
<dbReference type="PANTHER" id="PTHR14742:SF0">
    <property type="entry name" value="RIBONUCLEASE P PROTEIN SUBUNIT P21"/>
    <property type="match status" value="1"/>
</dbReference>
<dbReference type="EMBL" id="HAAD01001118">
    <property type="protein sequence ID" value="CDG67350.1"/>
    <property type="molecule type" value="mRNA"/>
</dbReference>
<keyword evidence="2" id="KW-0479">Metal-binding</keyword>
<protein>
    <submittedName>
        <fullName evidence="5">Ribonuclease P protein subunit p21</fullName>
    </submittedName>
</protein>
<dbReference type="GO" id="GO:0046872">
    <property type="term" value="F:metal ion binding"/>
    <property type="evidence" value="ECO:0007669"/>
    <property type="project" value="UniProtKB-KW"/>
</dbReference>
<keyword evidence="3" id="KW-0862">Zinc</keyword>
<dbReference type="AlphaFoldDB" id="T2M602"/>
<dbReference type="OrthoDB" id="128536at2759"/>